<dbReference type="Pfam" id="PF04502">
    <property type="entry name" value="Saf4_Yju2"/>
    <property type="match status" value="1"/>
</dbReference>
<dbReference type="Proteomes" id="UP000800200">
    <property type="component" value="Unassembled WGS sequence"/>
</dbReference>
<dbReference type="InterPro" id="IPR007590">
    <property type="entry name" value="Saf4/Yju2"/>
</dbReference>
<protein>
    <recommendedName>
        <fullName evidence="3">DUF572-domain-containing protein</fullName>
    </recommendedName>
</protein>
<dbReference type="OrthoDB" id="674963at2759"/>
<evidence type="ECO:0000313" key="1">
    <source>
        <dbReference type="EMBL" id="KAF2195284.1"/>
    </source>
</evidence>
<evidence type="ECO:0000313" key="2">
    <source>
        <dbReference type="Proteomes" id="UP000800200"/>
    </source>
</evidence>
<keyword evidence="2" id="KW-1185">Reference proteome</keyword>
<sequence>MSEHKGPPNNYPPNFDHSALCHKHQGINKLPTARLSLPFALRCTRCGEYIYRGRRFNTRKQTTSESYTSIYIFRFYIKRMGCSGDMSFQADPRMRVIWLRAERGGYNQETRGKMRRMMNRGFGGC</sequence>
<name>A0A6A6EUN8_9PEZI</name>
<dbReference type="GO" id="GO:0071006">
    <property type="term" value="C:U2-type catalytic step 1 spliceosome"/>
    <property type="evidence" value="ECO:0007669"/>
    <property type="project" value="TreeGrafter"/>
</dbReference>
<reference evidence="1" key="1">
    <citation type="journal article" date="2020" name="Stud. Mycol.">
        <title>101 Dothideomycetes genomes: a test case for predicting lifestyles and emergence of pathogens.</title>
        <authorList>
            <person name="Haridas S."/>
            <person name="Albert R."/>
            <person name="Binder M."/>
            <person name="Bloem J."/>
            <person name="Labutti K."/>
            <person name="Salamov A."/>
            <person name="Andreopoulos B."/>
            <person name="Baker S."/>
            <person name="Barry K."/>
            <person name="Bills G."/>
            <person name="Bluhm B."/>
            <person name="Cannon C."/>
            <person name="Castanera R."/>
            <person name="Culley D."/>
            <person name="Daum C."/>
            <person name="Ezra D."/>
            <person name="Gonzalez J."/>
            <person name="Henrissat B."/>
            <person name="Kuo A."/>
            <person name="Liang C."/>
            <person name="Lipzen A."/>
            <person name="Lutzoni F."/>
            <person name="Magnuson J."/>
            <person name="Mondo S."/>
            <person name="Nolan M."/>
            <person name="Ohm R."/>
            <person name="Pangilinan J."/>
            <person name="Park H.-J."/>
            <person name="Ramirez L."/>
            <person name="Alfaro M."/>
            <person name="Sun H."/>
            <person name="Tritt A."/>
            <person name="Yoshinaga Y."/>
            <person name="Zwiers L.-H."/>
            <person name="Turgeon B."/>
            <person name="Goodwin S."/>
            <person name="Spatafora J."/>
            <person name="Crous P."/>
            <person name="Grigoriev I."/>
        </authorList>
    </citation>
    <scope>NUCLEOTIDE SEQUENCE</scope>
    <source>
        <strain evidence="1">CBS 207.26</strain>
    </source>
</reference>
<proteinExistence type="predicted"/>
<organism evidence="1 2">
    <name type="scientific">Zopfia rhizophila CBS 207.26</name>
    <dbReference type="NCBI Taxonomy" id="1314779"/>
    <lineage>
        <taxon>Eukaryota</taxon>
        <taxon>Fungi</taxon>
        <taxon>Dikarya</taxon>
        <taxon>Ascomycota</taxon>
        <taxon>Pezizomycotina</taxon>
        <taxon>Dothideomycetes</taxon>
        <taxon>Dothideomycetes incertae sedis</taxon>
        <taxon>Zopfiaceae</taxon>
        <taxon>Zopfia</taxon>
    </lineage>
</organism>
<accession>A0A6A6EUN8</accession>
<dbReference type="AlphaFoldDB" id="A0A6A6EUN8"/>
<evidence type="ECO:0008006" key="3">
    <source>
        <dbReference type="Google" id="ProtNLM"/>
    </source>
</evidence>
<dbReference type="GO" id="GO:0000398">
    <property type="term" value="P:mRNA splicing, via spliceosome"/>
    <property type="evidence" value="ECO:0007669"/>
    <property type="project" value="InterPro"/>
</dbReference>
<dbReference type="EMBL" id="ML994610">
    <property type="protein sequence ID" value="KAF2195284.1"/>
    <property type="molecule type" value="Genomic_DNA"/>
</dbReference>
<dbReference type="PANTHER" id="PTHR12111">
    <property type="entry name" value="SPLICING FACTOR YJU2"/>
    <property type="match status" value="1"/>
</dbReference>
<dbReference type="PANTHER" id="PTHR12111:SF1">
    <property type="entry name" value="SPLICING FACTOR YJU2"/>
    <property type="match status" value="1"/>
</dbReference>
<gene>
    <name evidence="1" type="ORF">K469DRAFT_7336</name>
</gene>